<feature type="compositionally biased region" description="Low complexity" evidence="7">
    <location>
        <begin position="1889"/>
        <end position="1904"/>
    </location>
</feature>
<dbReference type="Proteomes" id="UP000291343">
    <property type="component" value="Unassembled WGS sequence"/>
</dbReference>
<proteinExistence type="inferred from homology"/>
<feature type="region of interest" description="Disordered" evidence="7">
    <location>
        <begin position="1714"/>
        <end position="1749"/>
    </location>
</feature>
<dbReference type="SMR" id="A0A482X1E6"/>
<feature type="coiled-coil region" evidence="6">
    <location>
        <begin position="304"/>
        <end position="370"/>
    </location>
</feature>
<feature type="region of interest" description="Disordered" evidence="7">
    <location>
        <begin position="1797"/>
        <end position="1844"/>
    </location>
</feature>
<feature type="region of interest" description="Disordered" evidence="7">
    <location>
        <begin position="1474"/>
        <end position="1540"/>
    </location>
</feature>
<feature type="compositionally biased region" description="Low complexity" evidence="7">
    <location>
        <begin position="2459"/>
        <end position="2471"/>
    </location>
</feature>
<dbReference type="InterPro" id="IPR057577">
    <property type="entry name" value="Nucleoprot-TPR/MLP1_dom"/>
</dbReference>
<dbReference type="InterPro" id="IPR057974">
    <property type="entry name" value="NUA/TPR/MLP1-2-like_dom"/>
</dbReference>
<organism evidence="11 12">
    <name type="scientific">Laodelphax striatellus</name>
    <name type="common">Small brown planthopper</name>
    <name type="synonym">Delphax striatella</name>
    <dbReference type="NCBI Taxonomy" id="195883"/>
    <lineage>
        <taxon>Eukaryota</taxon>
        <taxon>Metazoa</taxon>
        <taxon>Ecdysozoa</taxon>
        <taxon>Arthropoda</taxon>
        <taxon>Hexapoda</taxon>
        <taxon>Insecta</taxon>
        <taxon>Pterygota</taxon>
        <taxon>Neoptera</taxon>
        <taxon>Paraneoptera</taxon>
        <taxon>Hemiptera</taxon>
        <taxon>Auchenorrhyncha</taxon>
        <taxon>Fulgoroidea</taxon>
        <taxon>Delphacidae</taxon>
        <taxon>Criomorphinae</taxon>
        <taxon>Laodelphax</taxon>
    </lineage>
</organism>
<feature type="coiled-coil region" evidence="6">
    <location>
        <begin position="452"/>
        <end position="500"/>
    </location>
</feature>
<feature type="coiled-coil region" evidence="6">
    <location>
        <begin position="774"/>
        <end position="815"/>
    </location>
</feature>
<comment type="caution">
    <text evidence="11">The sequence shown here is derived from an EMBL/GenBank/DDBJ whole genome shotgun (WGS) entry which is preliminary data.</text>
</comment>
<evidence type="ECO:0000313" key="12">
    <source>
        <dbReference type="Proteomes" id="UP000291343"/>
    </source>
</evidence>
<protein>
    <recommendedName>
        <fullName evidence="3">Nucleoprotein TPR</fullName>
    </recommendedName>
</protein>
<feature type="coiled-coil region" evidence="6">
    <location>
        <begin position="58"/>
        <end position="162"/>
    </location>
</feature>
<evidence type="ECO:0000256" key="7">
    <source>
        <dbReference type="SAM" id="MobiDB-lite"/>
    </source>
</evidence>
<dbReference type="PANTHER" id="PTHR18898:SF2">
    <property type="entry name" value="NUCLEOPROTEIN TPR"/>
    <property type="match status" value="1"/>
</dbReference>
<evidence type="ECO:0000256" key="1">
    <source>
        <dbReference type="ARBA" id="ARBA00004123"/>
    </source>
</evidence>
<reference evidence="11 12" key="1">
    <citation type="journal article" date="2017" name="Gigascience">
        <title>Genome sequence of the small brown planthopper, Laodelphax striatellus.</title>
        <authorList>
            <person name="Zhu J."/>
            <person name="Jiang F."/>
            <person name="Wang X."/>
            <person name="Yang P."/>
            <person name="Bao Y."/>
            <person name="Zhao W."/>
            <person name="Wang W."/>
            <person name="Lu H."/>
            <person name="Wang Q."/>
            <person name="Cui N."/>
            <person name="Li J."/>
            <person name="Chen X."/>
            <person name="Luo L."/>
            <person name="Yu J."/>
            <person name="Kang L."/>
            <person name="Cui F."/>
        </authorList>
    </citation>
    <scope>NUCLEOTIDE SEQUENCE [LARGE SCALE GENOMIC DNA]</scope>
    <source>
        <strain evidence="11">Lst14</strain>
    </source>
</reference>
<feature type="compositionally biased region" description="Polar residues" evidence="7">
    <location>
        <begin position="2178"/>
        <end position="2187"/>
    </location>
</feature>
<dbReference type="GO" id="GO:0006406">
    <property type="term" value="P:mRNA export from nucleus"/>
    <property type="evidence" value="ECO:0007669"/>
    <property type="project" value="TreeGrafter"/>
</dbReference>
<feature type="coiled-coil region" evidence="6">
    <location>
        <begin position="198"/>
        <end position="264"/>
    </location>
</feature>
<feature type="coiled-coil region" evidence="6">
    <location>
        <begin position="1200"/>
        <end position="1248"/>
    </location>
</feature>
<feature type="compositionally biased region" description="Polar residues" evidence="7">
    <location>
        <begin position="1714"/>
        <end position="1747"/>
    </location>
</feature>
<feature type="coiled-coil region" evidence="6">
    <location>
        <begin position="546"/>
        <end position="599"/>
    </location>
</feature>
<feature type="compositionally biased region" description="Gly residues" evidence="7">
    <location>
        <begin position="2416"/>
        <end position="2428"/>
    </location>
</feature>
<feature type="compositionally biased region" description="Low complexity" evidence="7">
    <location>
        <begin position="1800"/>
        <end position="1828"/>
    </location>
</feature>
<evidence type="ECO:0000259" key="10">
    <source>
        <dbReference type="Pfam" id="PF25785"/>
    </source>
</evidence>
<evidence type="ECO:0000256" key="5">
    <source>
        <dbReference type="ARBA" id="ARBA00023242"/>
    </source>
</evidence>
<dbReference type="Pfam" id="PF07926">
    <property type="entry name" value="TPR_MLP1_2"/>
    <property type="match status" value="1"/>
</dbReference>
<feature type="domain" description="Nucleoprotein TPR/MLP1-2" evidence="8">
    <location>
        <begin position="1043"/>
        <end position="1164"/>
    </location>
</feature>
<dbReference type="InterPro" id="IPR012929">
    <property type="entry name" value="Nucleoprot-TPR/MLP1-2_dom"/>
</dbReference>
<feature type="region of interest" description="Disordered" evidence="7">
    <location>
        <begin position="1873"/>
        <end position="2230"/>
    </location>
</feature>
<accession>A0A482X1E6</accession>
<dbReference type="GO" id="GO:0005643">
    <property type="term" value="C:nuclear pore"/>
    <property type="evidence" value="ECO:0007669"/>
    <property type="project" value="TreeGrafter"/>
</dbReference>
<feature type="compositionally biased region" description="Polar residues" evidence="7">
    <location>
        <begin position="1649"/>
        <end position="1669"/>
    </location>
</feature>
<feature type="compositionally biased region" description="Polar residues" evidence="7">
    <location>
        <begin position="1613"/>
        <end position="1629"/>
    </location>
</feature>
<dbReference type="GO" id="GO:0017056">
    <property type="term" value="F:structural constituent of nuclear pore"/>
    <property type="evidence" value="ECO:0007669"/>
    <property type="project" value="TreeGrafter"/>
</dbReference>
<feature type="compositionally biased region" description="Low complexity" evidence="7">
    <location>
        <begin position="1921"/>
        <end position="1981"/>
    </location>
</feature>
<dbReference type="OrthoDB" id="343070at2759"/>
<comment type="subcellular location">
    <subcellularLocation>
        <location evidence="1">Nucleus</location>
    </subcellularLocation>
</comment>
<feature type="domain" description="NUA/TPR/MLP1-2-like" evidence="10">
    <location>
        <begin position="474"/>
        <end position="572"/>
    </location>
</feature>
<comment type="similarity">
    <text evidence="2">Belongs to the TPR family.</text>
</comment>
<name>A0A482X1E6_LAOST</name>
<feature type="region of interest" description="Disordered" evidence="7">
    <location>
        <begin position="1578"/>
        <end position="1599"/>
    </location>
</feature>
<keyword evidence="5" id="KW-0539">Nucleus</keyword>
<evidence type="ECO:0000256" key="6">
    <source>
        <dbReference type="SAM" id="Coils"/>
    </source>
</evidence>
<dbReference type="InParanoid" id="A0A482X1E6"/>
<feature type="compositionally biased region" description="Gly residues" evidence="7">
    <location>
        <begin position="2146"/>
        <end position="2164"/>
    </location>
</feature>
<feature type="region of interest" description="Disordered" evidence="7">
    <location>
        <begin position="1613"/>
        <end position="1669"/>
    </location>
</feature>
<evidence type="ECO:0000259" key="8">
    <source>
        <dbReference type="Pfam" id="PF07926"/>
    </source>
</evidence>
<feature type="compositionally biased region" description="Acidic residues" evidence="7">
    <location>
        <begin position="2114"/>
        <end position="2135"/>
    </location>
</feature>
<evidence type="ECO:0000256" key="3">
    <source>
        <dbReference type="ARBA" id="ARBA00019789"/>
    </source>
</evidence>
<feature type="region of interest" description="Disordered" evidence="7">
    <location>
        <begin position="2273"/>
        <end position="2503"/>
    </location>
</feature>
<feature type="compositionally biased region" description="Acidic residues" evidence="7">
    <location>
        <begin position="2076"/>
        <end position="2104"/>
    </location>
</feature>
<gene>
    <name evidence="11" type="ORF">LSTR_LSTR000917</name>
</gene>
<feature type="compositionally biased region" description="Polar residues" evidence="7">
    <location>
        <begin position="2287"/>
        <end position="2340"/>
    </location>
</feature>
<dbReference type="GO" id="GO:1901673">
    <property type="term" value="P:regulation of mitotic spindle assembly"/>
    <property type="evidence" value="ECO:0007669"/>
    <property type="project" value="TreeGrafter"/>
</dbReference>
<feature type="compositionally biased region" description="Low complexity" evidence="7">
    <location>
        <begin position="1989"/>
        <end position="2017"/>
    </location>
</feature>
<evidence type="ECO:0000313" key="11">
    <source>
        <dbReference type="EMBL" id="RZF39396.1"/>
    </source>
</evidence>
<feature type="compositionally biased region" description="Basic and acidic residues" evidence="7">
    <location>
        <begin position="1474"/>
        <end position="1510"/>
    </location>
</feature>
<feature type="region of interest" description="Disordered" evidence="7">
    <location>
        <begin position="636"/>
        <end position="666"/>
    </location>
</feature>
<keyword evidence="12" id="KW-1185">Reference proteome</keyword>
<feature type="compositionally biased region" description="Low complexity" evidence="7">
    <location>
        <begin position="2165"/>
        <end position="2177"/>
    </location>
</feature>
<sequence>MAESGGVQLSKALNDEEIEKIDLDIRNKLEKFLNETLDDYLTAKAVYETSKVSSDEKITSLSNELVETKNANNSLQNELECVQDELKELKANYHAAKEDLAKLNEKVKRLEEESVKFRHERNIAVDEREEAVQMVSRRDSQLKRLQEDVATLTAQLDAAIKAKCEAVAMLDGLEGLKMELDYKEKRLSKEKALLLEQIQGLSVDVAKHNTEMVNLRREHTANILLLQSQLSEKTEELQQSKSNCERLKEANQGLTTRIEKLTENLVTQCEKETKANESYIEEIKAQTRIADLYKGLSEEAASKNAELMLGVKELQDMLKDASQQYGELETSKNQEIEELKVTLATKNESIAQLKKELVHANDLVKVAKEESMESVLENLAPSAAAASRLIKSGMTLTQIYCQYATVSEELILEKENSKKLNMYINTILKELDEKAPILKKQREDYDYAMNTVETMTIRIDEMENEIAKLRHRTHEAEKTANHHTRENKRLSDTISDLSRQVCFLLKEVEESRGTVVPMVDSPKRLKADMNTSLDVISKHLVTFSDIQELQTTNQKLLAVIRELSNKQEQDEKEKESAKIEDLQNKLRSLEELYNEMMDNDKYTRKAFEVVKGQRDTYKLLFHQHVQGKNVKIPDDIESEKMDSSDGITATPSPVKPKQAFHSDPNNEVQKKLDEANNNLQNLKKEFESYRTERATNEKMLNEELERYRTDLQNKIKQISALVSRAEYAEQNFKTLQSNANMYKMEVASLQTKINSYTSITGKQEQTIMHLRDEALNANSKLSRAEVMLDNMKKEYQLLKESEARLSKEREILMREQQGQQLLLSNLNIIKASMERMEVEGRVKLETRLDDATKECTALRQRLQEEQDRFRERMDHLEKQTTLAKQRQAEEEQLAKSVRLELEETKQQLEEKQAQLEQIKTKMREVKHTILPDPSTEERARALEQQLLQKENEIAGLKEQLALSKKNVSQYDELSQITEKQLAEVTESYNKYKEESSAKFTEMNAMEVELKNTIAKLEDEVRSLTSNKEDAVQKLREVMNVQNEQLAGVRAELSKTKETLDKVTQQLRTEQDVNSSKQIKYTEVVEQNTRMQQELTSLKQELDILRENNRKIEQEKIQSQEALTSGRSSWEMQESSLKKELESMNERFNNLNKANQLLHEQLEALGTKLIVSRPQGSSGSDADTSLTEHEIESNDKLIEVMKYLRNEKSHAVNQLKALQDDNLNLRAKVEVLQRQLEDLNKTLSEECSNRNIDNMTVTKHNELLKKIEALSSVEESNQLLREENKKWVTFKDNLEKQNERIQNDIIKPLQEKNSNLQTQVEQLTLEITALKNESARWKQRSENLLEKSNKTSPEDIKRLIVEKEALQKSLQTEKEETKVLRLDKSKLEDQLTVVRRQQHLQNEELASLKNQMAQINKELAEQKEELKKKDENLAKLQNNFANNEEILNKAKQVEVQIRNIAKKYKQQVIELKQKMDEKKDSEGQEVSMERLREESRREAENAHAERLRELTDQVSTTQAEADELRKENHSLKASSTEKEERAKVVLKNAKAHIMRLNEEKRILNDELIDIRSKLDHLDRNKDDTSRRSDNHYHSENERLQREVELLTQRLSAMQRQLEKQQGSKLSTSSGLAEKTNTDPPTANIKPMAGPSSSGTKQQSIQHSATVTPWRSVQETPFASIRPLSMQSSRTLAVLPTTNQSQGQAVLVPPQQQMVHTSSSVQEALSSSPTSSHTDYMPATSSATVSIRQATVPPTVAEVDERNAETQQQGQSSQVTQAVSIALVLPQFTAQTSNSHTTQTQVVSAENSSAAVSGSNQQDQQSSSVDQSAPSPSPSPSPSPATQDQASNFVSASNAHVQTCSAALTYYRQDVDVGESESVASSHQPAEEEQSVTVSSGQAQAAATSGPSGDQQGGADHQSPVASSLLSHSDQSDQQAVASSRQEQSVASSQQPVEQQSVVASSRVSAAQAQTEQLQSAQSSTGGSSSGGGSSQVASCSQASSSSSSSNTVTTTQTQPGHSSLKRPRDHALLGNDESQSSSKGPPQMKRKRVVGSESEMLLRADGLEVEYQVPTSSQRDQEDDIILVDDSSDPDDEDDDDEGMPDDGDMGMTSHEFGEGPDIDENDQDNNEVEIMDDSNEVPNQSENSNSGGGGGGNGGVGGVGGGSSGAMEGAEATSSGGHSNVSSNQASGHFAARRPTAIPPLNSRQQQQQLILPGGSYEDTGDDSIVPSTPTLFVPRRTDGFGEAVSSPHVPSGRFTFSDNNSPSTRAGVAQVASEGMDDTRMDLSQLDDSGTGRSVPTTPLQVSPQEPAQGEVGQSSCEDNTVENNSMTVSSVPSITISHVSHDMPPPSDVELEDQAEAGLSGGSGEAADVPEMASLDLPEEGADGVSSEGEKSQMVVMDDMEDEGREAEASLSGAAGGSGSGAGGQVMRGSSTARRSLRMSAVRSRARPARITWSQDNAPPFGANPNAAASRGQNAFRGRGFVPMRGSSIPEISNVREDMSMSTMRGNYRARGRRMKQQYHPFQQRKTETLKSGKVLKRKMKEASFPMKLRPRHKKT</sequence>
<dbReference type="EMBL" id="QKKF02019844">
    <property type="protein sequence ID" value="RZF39396.1"/>
    <property type="molecule type" value="Genomic_DNA"/>
</dbReference>
<evidence type="ECO:0000259" key="9">
    <source>
        <dbReference type="Pfam" id="PF25481"/>
    </source>
</evidence>
<dbReference type="Pfam" id="PF25481">
    <property type="entry name" value="Nucleoprot-TPR"/>
    <property type="match status" value="1"/>
</dbReference>
<dbReference type="PANTHER" id="PTHR18898">
    <property type="entry name" value="NUCLEOPROTEIN TPR-RELATED"/>
    <property type="match status" value="1"/>
</dbReference>
<dbReference type="GO" id="GO:0034399">
    <property type="term" value="C:nuclear periphery"/>
    <property type="evidence" value="ECO:0007669"/>
    <property type="project" value="UniProtKB-ARBA"/>
</dbReference>
<evidence type="ECO:0000256" key="2">
    <source>
        <dbReference type="ARBA" id="ARBA00005274"/>
    </source>
</evidence>
<feature type="coiled-coil region" evidence="6">
    <location>
        <begin position="841"/>
        <end position="1160"/>
    </location>
</feature>
<dbReference type="FunCoup" id="A0A482X1E6">
    <property type="interactions" value="2334"/>
</dbReference>
<dbReference type="Pfam" id="PF25785">
    <property type="entry name" value="TPR"/>
    <property type="match status" value="1"/>
</dbReference>
<keyword evidence="4 6" id="KW-0175">Coiled coil</keyword>
<dbReference type="GO" id="GO:0006606">
    <property type="term" value="P:protein import into nucleus"/>
    <property type="evidence" value="ECO:0007669"/>
    <property type="project" value="InterPro"/>
</dbReference>
<feature type="domain" description="Nucleoprotein TPR/MPL1" evidence="9">
    <location>
        <begin position="178"/>
        <end position="252"/>
    </location>
</feature>
<dbReference type="STRING" id="195883.A0A482X1E6"/>
<evidence type="ECO:0000256" key="4">
    <source>
        <dbReference type="ARBA" id="ARBA00023054"/>
    </source>
</evidence>
<feature type="compositionally biased region" description="Basic and acidic residues" evidence="7">
    <location>
        <begin position="1521"/>
        <end position="1540"/>
    </location>
</feature>